<feature type="region of interest" description="Disordered" evidence="1">
    <location>
        <begin position="1"/>
        <end position="22"/>
    </location>
</feature>
<organism evidence="2 3">
    <name type="scientific">Streptomyces meridianus</name>
    <dbReference type="NCBI Taxonomy" id="2938945"/>
    <lineage>
        <taxon>Bacteria</taxon>
        <taxon>Bacillati</taxon>
        <taxon>Actinomycetota</taxon>
        <taxon>Actinomycetes</taxon>
        <taxon>Kitasatosporales</taxon>
        <taxon>Streptomycetaceae</taxon>
        <taxon>Streptomyces</taxon>
    </lineage>
</organism>
<name>A0ABT0X9U1_9ACTN</name>
<evidence type="ECO:0000313" key="3">
    <source>
        <dbReference type="Proteomes" id="UP001167160"/>
    </source>
</evidence>
<sequence length="85" mass="9798">MHEHELRAEYAPAVESQDDPLAADLGPVRNWHMVRDAETTAMCGRELRRRAAVKPESDWGRTRERCCHTCGALYLREVPFLHEVP</sequence>
<evidence type="ECO:0000256" key="1">
    <source>
        <dbReference type="SAM" id="MobiDB-lite"/>
    </source>
</evidence>
<reference evidence="2" key="1">
    <citation type="journal article" date="2023" name="Int. J. Syst. Evol. Microbiol.">
        <title>Streptomyces meridianus sp. nov. isolated from brackish water of the Tagus estuary in Alcochete, Portugal.</title>
        <authorList>
            <person name="Santos J.D.N."/>
            <person name="Klimek D."/>
            <person name="Calusinska M."/>
            <person name="Lobo Da Cunha A."/>
            <person name="Catita J."/>
            <person name="Goncalves H."/>
            <person name="Gonzalez I."/>
            <person name="Reyes F."/>
            <person name="Lage O.M."/>
        </authorList>
    </citation>
    <scope>NUCLEOTIDE SEQUENCE</scope>
    <source>
        <strain evidence="2">MTZ3.1</strain>
    </source>
</reference>
<proteinExistence type="predicted"/>
<comment type="caution">
    <text evidence="2">The sequence shown here is derived from an EMBL/GenBank/DDBJ whole genome shotgun (WGS) entry which is preliminary data.</text>
</comment>
<keyword evidence="3" id="KW-1185">Reference proteome</keyword>
<protein>
    <submittedName>
        <fullName evidence="2">Uncharacterized protein</fullName>
    </submittedName>
</protein>
<accession>A0ABT0X9U1</accession>
<gene>
    <name evidence="2" type="ORF">M1E25_18390</name>
</gene>
<dbReference type="Proteomes" id="UP001167160">
    <property type="component" value="Unassembled WGS sequence"/>
</dbReference>
<dbReference type="RefSeq" id="WP_251416942.1">
    <property type="nucleotide sequence ID" value="NZ_JAMQGM010000039.1"/>
</dbReference>
<dbReference type="EMBL" id="JAMQGM010000039">
    <property type="protein sequence ID" value="MCM2579292.1"/>
    <property type="molecule type" value="Genomic_DNA"/>
</dbReference>
<evidence type="ECO:0000313" key="2">
    <source>
        <dbReference type="EMBL" id="MCM2579292.1"/>
    </source>
</evidence>